<dbReference type="Proteomes" id="UP001161406">
    <property type="component" value="Unassembled WGS sequence"/>
</dbReference>
<dbReference type="Pfam" id="PF00884">
    <property type="entry name" value="Sulfatase"/>
    <property type="match status" value="1"/>
</dbReference>
<dbReference type="Gene3D" id="3.40.720.10">
    <property type="entry name" value="Alkaline Phosphatase, subunit A"/>
    <property type="match status" value="1"/>
</dbReference>
<reference evidence="4" key="2">
    <citation type="submission" date="2023-01" db="EMBL/GenBank/DDBJ databases">
        <title>Draft genome sequence of Devosia yakushimensis strain NBRC 103855.</title>
        <authorList>
            <person name="Sun Q."/>
            <person name="Mori K."/>
        </authorList>
    </citation>
    <scope>NUCLEOTIDE SEQUENCE</scope>
    <source>
        <strain evidence="4">NBRC 103855</strain>
    </source>
</reference>
<organism evidence="4 5">
    <name type="scientific">Devosia yakushimensis</name>
    <dbReference type="NCBI Taxonomy" id="470028"/>
    <lineage>
        <taxon>Bacteria</taxon>
        <taxon>Pseudomonadati</taxon>
        <taxon>Pseudomonadota</taxon>
        <taxon>Alphaproteobacteria</taxon>
        <taxon>Hyphomicrobiales</taxon>
        <taxon>Devosiaceae</taxon>
        <taxon>Devosia</taxon>
    </lineage>
</organism>
<dbReference type="RefSeq" id="WP_284387126.1">
    <property type="nucleotide sequence ID" value="NZ_BSNG01000001.1"/>
</dbReference>
<dbReference type="PANTHER" id="PTHR45953:SF1">
    <property type="entry name" value="IDURONATE 2-SULFATASE"/>
    <property type="match status" value="1"/>
</dbReference>
<accession>A0ABQ5UA50</accession>
<sequence>MRAIIVMFDSLNRRMLPPYGDTQTHAPNFARLATRSATFDRCYAGSMPCMPARREMHTGRYNFLHRSWGPIEPFDDSMPEILGKNGVYTHLVTDHQHYWEDGGATYHNRYSSYEFFRGQEGDLWKGDVTRTDRTRLRDIFYRMHNQDGINRDYLKDEADHPQTLTFNAGLDFIETNAGADNWMLQLETFDPHEPFFSYEQYHKLYPESPLGNGEDFDWPPYARVTESGSTVENAKLRYLALLSMCDANLGRVLDLMDEKNMWQDTMLIVCTDHGYMLGERGWWGKSVMPWYDETIHTPFFVWDPRSGVAGERRQALVQTIDIAPTLLDFFGLAPTQDMLGQPLGQAVASDEPVREGGLFGIFGGHVSVTDGRYVYMRASAEAANGPLLEHTLMPTHMRSRFEPSEFVGAELIAGFSFTKGAPVLRLPGWTMRGPAEFGTLLYDLETDPGQTTPLRDVALELRMADLLVRLMRENDAPPSQFERLGLPATGKVTEAHLLIEKQWAQVEAGQRRAPTVADFSPDAVIATVTVNSLLAEDSTKAIVVNALPALDGSRIAAIFDDKTLLEIAGMVPHLDKARLDAIERSLQAVIPAE</sequence>
<name>A0ABQ5UA50_9HYPH</name>
<evidence type="ECO:0000313" key="5">
    <source>
        <dbReference type="Proteomes" id="UP001161406"/>
    </source>
</evidence>
<dbReference type="PANTHER" id="PTHR45953">
    <property type="entry name" value="IDURONATE 2-SULFATASE"/>
    <property type="match status" value="1"/>
</dbReference>
<keyword evidence="1" id="KW-0479">Metal-binding</keyword>
<feature type="domain" description="Sulfatase N-terminal" evidence="3">
    <location>
        <begin position="4"/>
        <end position="331"/>
    </location>
</feature>
<keyword evidence="5" id="KW-1185">Reference proteome</keyword>
<dbReference type="SUPFAM" id="SSF53649">
    <property type="entry name" value="Alkaline phosphatase-like"/>
    <property type="match status" value="1"/>
</dbReference>
<keyword evidence="2" id="KW-0378">Hydrolase</keyword>
<evidence type="ECO:0000256" key="2">
    <source>
        <dbReference type="ARBA" id="ARBA00022801"/>
    </source>
</evidence>
<comment type="caution">
    <text evidence="4">The sequence shown here is derived from an EMBL/GenBank/DDBJ whole genome shotgun (WGS) entry which is preliminary data.</text>
</comment>
<evidence type="ECO:0000259" key="3">
    <source>
        <dbReference type="Pfam" id="PF00884"/>
    </source>
</evidence>
<evidence type="ECO:0000313" key="4">
    <source>
        <dbReference type="EMBL" id="GLQ08286.1"/>
    </source>
</evidence>
<evidence type="ECO:0000256" key="1">
    <source>
        <dbReference type="ARBA" id="ARBA00022723"/>
    </source>
</evidence>
<dbReference type="InterPro" id="IPR017850">
    <property type="entry name" value="Alkaline_phosphatase_core_sf"/>
</dbReference>
<reference evidence="4" key="1">
    <citation type="journal article" date="2014" name="Int. J. Syst. Evol. Microbiol.">
        <title>Complete genome of a new Firmicutes species belonging to the dominant human colonic microbiota ('Ruminococcus bicirculans') reveals two chromosomes and a selective capacity to utilize plant glucans.</title>
        <authorList>
            <consortium name="NISC Comparative Sequencing Program"/>
            <person name="Wegmann U."/>
            <person name="Louis P."/>
            <person name="Goesmann A."/>
            <person name="Henrissat B."/>
            <person name="Duncan S.H."/>
            <person name="Flint H.J."/>
        </authorList>
    </citation>
    <scope>NUCLEOTIDE SEQUENCE</scope>
    <source>
        <strain evidence="4">NBRC 103855</strain>
    </source>
</reference>
<protein>
    <submittedName>
        <fullName evidence="4">Sulfatase</fullName>
    </submittedName>
</protein>
<dbReference type="InterPro" id="IPR000917">
    <property type="entry name" value="Sulfatase_N"/>
</dbReference>
<dbReference type="CDD" id="cd16148">
    <property type="entry name" value="sulfatase_like"/>
    <property type="match status" value="1"/>
</dbReference>
<proteinExistence type="predicted"/>
<dbReference type="EMBL" id="BSNG01000001">
    <property type="protein sequence ID" value="GLQ08286.1"/>
    <property type="molecule type" value="Genomic_DNA"/>
</dbReference>
<gene>
    <name evidence="4" type="ORF">GCM10007913_02180</name>
</gene>